<feature type="signal peptide" evidence="1">
    <location>
        <begin position="1"/>
        <end position="27"/>
    </location>
</feature>
<dbReference type="AlphaFoldDB" id="A0A1H2V8L0"/>
<keyword evidence="1" id="KW-0732">Signal</keyword>
<evidence type="ECO:0000256" key="1">
    <source>
        <dbReference type="SAM" id="SignalP"/>
    </source>
</evidence>
<proteinExistence type="predicted"/>
<feature type="chain" id="PRO_5011581291" evidence="1">
    <location>
        <begin position="28"/>
        <end position="67"/>
    </location>
</feature>
<sequence>MITKLRAKFVAVGIAVILFAIQNHVNAAPSNQKNKPLSSDTYTNASPEPLKVAVKKVAQLLFSKVNG</sequence>
<accession>A0A1H2V8L0</accession>
<keyword evidence="3" id="KW-1185">Reference proteome</keyword>
<dbReference type="STRING" id="1048340.SAMN05444487_10525"/>
<gene>
    <name evidence="2" type="ORF">SAMN05444487_10525</name>
</gene>
<reference evidence="2 3" key="1">
    <citation type="submission" date="2016-10" db="EMBL/GenBank/DDBJ databases">
        <authorList>
            <person name="de Groot N.N."/>
        </authorList>
    </citation>
    <scope>NUCLEOTIDE SEQUENCE [LARGE SCALE GENOMIC DNA]</scope>
    <source>
        <strain evidence="2 3">DSM 45610</strain>
    </source>
</reference>
<dbReference type="EMBL" id="FNNQ01000005">
    <property type="protein sequence ID" value="SDW64652.1"/>
    <property type="molecule type" value="Genomic_DNA"/>
</dbReference>
<name>A0A1H2V8L0_9BACL</name>
<dbReference type="Proteomes" id="UP000198534">
    <property type="component" value="Unassembled WGS sequence"/>
</dbReference>
<dbReference type="OrthoDB" id="9936047at2"/>
<dbReference type="RefSeq" id="WP_091737872.1">
    <property type="nucleotide sequence ID" value="NZ_FNNQ01000005.1"/>
</dbReference>
<evidence type="ECO:0000313" key="3">
    <source>
        <dbReference type="Proteomes" id="UP000198534"/>
    </source>
</evidence>
<evidence type="ECO:0000313" key="2">
    <source>
        <dbReference type="EMBL" id="SDW64652.1"/>
    </source>
</evidence>
<organism evidence="2 3">
    <name type="scientific">Marininema mesophilum</name>
    <dbReference type="NCBI Taxonomy" id="1048340"/>
    <lineage>
        <taxon>Bacteria</taxon>
        <taxon>Bacillati</taxon>
        <taxon>Bacillota</taxon>
        <taxon>Bacilli</taxon>
        <taxon>Bacillales</taxon>
        <taxon>Thermoactinomycetaceae</taxon>
        <taxon>Marininema</taxon>
    </lineage>
</organism>
<protein>
    <submittedName>
        <fullName evidence="2">Uncharacterized protein</fullName>
    </submittedName>
</protein>